<dbReference type="PANTHER" id="PTHR30146:SF109">
    <property type="entry name" value="HTH-TYPE TRANSCRIPTIONAL REGULATOR GALS"/>
    <property type="match status" value="1"/>
</dbReference>
<organism evidence="5 6">
    <name type="scientific">Listeria fleischmannii 1991</name>
    <dbReference type="NCBI Taxonomy" id="1430899"/>
    <lineage>
        <taxon>Bacteria</taxon>
        <taxon>Bacillati</taxon>
        <taxon>Bacillota</taxon>
        <taxon>Bacilli</taxon>
        <taxon>Bacillales</taxon>
        <taxon>Listeriaceae</taxon>
        <taxon>Listeria</taxon>
    </lineage>
</organism>
<gene>
    <name evidence="5" type="ORF">X560_2086</name>
</gene>
<dbReference type="CDD" id="cd07377">
    <property type="entry name" value="WHTH_GntR"/>
    <property type="match status" value="1"/>
</dbReference>
<dbReference type="EMBL" id="AZHO01000025">
    <property type="protein sequence ID" value="KMT58674.1"/>
    <property type="molecule type" value="Genomic_DNA"/>
</dbReference>
<dbReference type="Pfam" id="PF13377">
    <property type="entry name" value="Peripla_BP_3"/>
    <property type="match status" value="1"/>
</dbReference>
<dbReference type="GO" id="GO:0003700">
    <property type="term" value="F:DNA-binding transcription factor activity"/>
    <property type="evidence" value="ECO:0007669"/>
    <property type="project" value="InterPro"/>
</dbReference>
<dbReference type="InterPro" id="IPR036388">
    <property type="entry name" value="WH-like_DNA-bd_sf"/>
</dbReference>
<dbReference type="Gene3D" id="3.40.50.2300">
    <property type="match status" value="2"/>
</dbReference>
<dbReference type="CDD" id="cd06267">
    <property type="entry name" value="PBP1_LacI_sugar_binding-like"/>
    <property type="match status" value="1"/>
</dbReference>
<keyword evidence="6" id="KW-1185">Reference proteome</keyword>
<evidence type="ECO:0000313" key="5">
    <source>
        <dbReference type="EMBL" id="KMT58674.1"/>
    </source>
</evidence>
<evidence type="ECO:0000259" key="4">
    <source>
        <dbReference type="PROSITE" id="PS50949"/>
    </source>
</evidence>
<dbReference type="Gene3D" id="1.10.10.10">
    <property type="entry name" value="Winged helix-like DNA-binding domain superfamily/Winged helix DNA-binding domain"/>
    <property type="match status" value="1"/>
</dbReference>
<evidence type="ECO:0000313" key="6">
    <source>
        <dbReference type="Proteomes" id="UP000052258"/>
    </source>
</evidence>
<evidence type="ECO:0000256" key="1">
    <source>
        <dbReference type="ARBA" id="ARBA00023015"/>
    </source>
</evidence>
<evidence type="ECO:0000256" key="2">
    <source>
        <dbReference type="ARBA" id="ARBA00023125"/>
    </source>
</evidence>
<dbReference type="SMART" id="SM00345">
    <property type="entry name" value="HTH_GNTR"/>
    <property type="match status" value="1"/>
</dbReference>
<dbReference type="PATRIC" id="fig|1430899.3.peg.2137"/>
<dbReference type="InterPro" id="IPR036390">
    <property type="entry name" value="WH_DNA-bd_sf"/>
</dbReference>
<dbReference type="OrthoDB" id="9799482at2"/>
<dbReference type="Pfam" id="PF00392">
    <property type="entry name" value="GntR"/>
    <property type="match status" value="1"/>
</dbReference>
<feature type="domain" description="HTH gntR-type" evidence="4">
    <location>
        <begin position="4"/>
        <end position="72"/>
    </location>
</feature>
<keyword evidence="1" id="KW-0805">Transcription regulation</keyword>
<evidence type="ECO:0000256" key="3">
    <source>
        <dbReference type="ARBA" id="ARBA00023163"/>
    </source>
</evidence>
<dbReference type="PRINTS" id="PR00035">
    <property type="entry name" value="HTHGNTR"/>
</dbReference>
<dbReference type="SUPFAM" id="SSF53822">
    <property type="entry name" value="Periplasmic binding protein-like I"/>
    <property type="match status" value="1"/>
</dbReference>
<dbReference type="GO" id="GO:0000976">
    <property type="term" value="F:transcription cis-regulatory region binding"/>
    <property type="evidence" value="ECO:0007669"/>
    <property type="project" value="TreeGrafter"/>
</dbReference>
<dbReference type="InterPro" id="IPR028082">
    <property type="entry name" value="Peripla_BP_I"/>
</dbReference>
<proteinExistence type="predicted"/>
<keyword evidence="3" id="KW-0804">Transcription</keyword>
<dbReference type="Proteomes" id="UP000052258">
    <property type="component" value="Unassembled WGS sequence"/>
</dbReference>
<dbReference type="InterPro" id="IPR000524">
    <property type="entry name" value="Tscrpt_reg_HTH_GntR"/>
</dbReference>
<dbReference type="InterPro" id="IPR046335">
    <property type="entry name" value="LacI/GalR-like_sensor"/>
</dbReference>
<name>A0A0J8GCH0_9LIST</name>
<dbReference type="PROSITE" id="PS50949">
    <property type="entry name" value="HTH_GNTR"/>
    <property type="match status" value="1"/>
</dbReference>
<comment type="caution">
    <text evidence="5">The sequence shown here is derived from an EMBL/GenBank/DDBJ whole genome shotgun (WGS) entry which is preliminary data.</text>
</comment>
<dbReference type="RefSeq" id="WP_007471881.1">
    <property type="nucleotide sequence ID" value="NZ_KQ130618.1"/>
</dbReference>
<dbReference type="PANTHER" id="PTHR30146">
    <property type="entry name" value="LACI-RELATED TRANSCRIPTIONAL REPRESSOR"/>
    <property type="match status" value="1"/>
</dbReference>
<dbReference type="SUPFAM" id="SSF46785">
    <property type="entry name" value="Winged helix' DNA-binding domain"/>
    <property type="match status" value="1"/>
</dbReference>
<dbReference type="AlphaFoldDB" id="A0A0J8GCH0"/>
<protein>
    <submittedName>
        <fullName evidence="5">GntR family transcriptional regulator</fullName>
    </submittedName>
</protein>
<sequence length="348" mass="38795">MGKKPLYQQISERLESQIMSGELPVGAQLPTEFALSEAYKTSRITSKRAVSELENKGLVERIRGKGTFVKARKATKNTSSIKQVLFILPFPGQNDLGNFAAGLLPFLAEKGYHIHIQDESFLSQTHFFQLIEQYAGMIYYPETGNSNLDILYQLQFQNFPVVLLDKKMEGFNFPYVTADNFSGGLLATRLLLAKGHTKIAFLNSRTISITSTVRERYMGYLRALFEAGVSFHTLETTIHEEKAYASVAKKYVEEGVTAVVAENDLMAIQFMKQAKNSGIRIPEDLAVIGFDNIQAAEFVEPSLTTISQDFEAMGRAAAISLQKRIQKKDVENAVIPVSLIERESSGAR</sequence>
<keyword evidence="2" id="KW-0238">DNA-binding</keyword>
<reference evidence="5 6" key="1">
    <citation type="journal article" date="2015" name="Genome Biol. Evol.">
        <title>Comparative Genomics of Listeria Sensu Lato: Genus-Wide Differences in Evolutionary Dynamics and the Progressive Gain of Complex, Potentially Pathogenicity-Related Traits through Lateral Gene Transfer.</title>
        <authorList>
            <person name="Chiara M."/>
            <person name="Caruso M."/>
            <person name="D'Erchia A.M."/>
            <person name="Manzari C."/>
            <person name="Fraccalvieri R."/>
            <person name="Goffredo E."/>
            <person name="Latorre L."/>
            <person name="Miccolupo A."/>
            <person name="Padalino I."/>
            <person name="Santagada G."/>
            <person name="Chiocco D."/>
            <person name="Pesole G."/>
            <person name="Horner D.S."/>
            <person name="Parisi A."/>
        </authorList>
    </citation>
    <scope>NUCLEOTIDE SEQUENCE [LARGE SCALE GENOMIC DNA]</scope>
    <source>
        <strain evidence="5 6">1991</strain>
    </source>
</reference>
<accession>A0A0J8GCH0</accession>